<keyword evidence="7 11" id="KW-1133">Transmembrane helix</keyword>
<dbReference type="Pfam" id="PF07963">
    <property type="entry name" value="N_methyl"/>
    <property type="match status" value="1"/>
</dbReference>
<dbReference type="SUPFAM" id="SSF54523">
    <property type="entry name" value="Pili subunits"/>
    <property type="match status" value="1"/>
</dbReference>
<evidence type="ECO:0000313" key="13">
    <source>
        <dbReference type="EMBL" id="EIT69716.1"/>
    </source>
</evidence>
<protein>
    <recommendedName>
        <fullName evidence="2">Type II secretion system protein H</fullName>
    </recommendedName>
    <alternativeName>
        <fullName evidence="10">General secretion pathway protein H</fullName>
    </alternativeName>
</protein>
<feature type="domain" description="General secretion pathway GspH" evidence="12">
    <location>
        <begin position="48"/>
        <end position="182"/>
    </location>
</feature>
<keyword evidence="6 11" id="KW-0812">Transmembrane</keyword>
<proteinExistence type="inferred from homology"/>
<evidence type="ECO:0000256" key="10">
    <source>
        <dbReference type="ARBA" id="ARBA00030775"/>
    </source>
</evidence>
<dbReference type="InterPro" id="IPR022346">
    <property type="entry name" value="T2SS_GspH"/>
</dbReference>
<feature type="transmembrane region" description="Helical" evidence="11">
    <location>
        <begin position="12"/>
        <end position="33"/>
    </location>
</feature>
<dbReference type="InterPro" id="IPR012902">
    <property type="entry name" value="N_methyl_site"/>
</dbReference>
<comment type="similarity">
    <text evidence="9">Belongs to the GSP H family.</text>
</comment>
<evidence type="ECO:0000256" key="9">
    <source>
        <dbReference type="ARBA" id="ARBA00025772"/>
    </source>
</evidence>
<dbReference type="AlphaFoldDB" id="I8I1S0"/>
<evidence type="ECO:0000256" key="5">
    <source>
        <dbReference type="ARBA" id="ARBA00022519"/>
    </source>
</evidence>
<keyword evidence="3" id="KW-1003">Cell membrane</keyword>
<gene>
    <name evidence="13" type="ORF">WQQ_32980</name>
</gene>
<keyword evidence="14" id="KW-1185">Reference proteome</keyword>
<keyword evidence="4" id="KW-0488">Methylation</keyword>
<evidence type="ECO:0000256" key="7">
    <source>
        <dbReference type="ARBA" id="ARBA00022989"/>
    </source>
</evidence>
<evidence type="ECO:0000256" key="8">
    <source>
        <dbReference type="ARBA" id="ARBA00023136"/>
    </source>
</evidence>
<evidence type="ECO:0000256" key="2">
    <source>
        <dbReference type="ARBA" id="ARBA00021549"/>
    </source>
</evidence>
<dbReference type="EMBL" id="AKGD01000002">
    <property type="protein sequence ID" value="EIT69716.1"/>
    <property type="molecule type" value="Genomic_DNA"/>
</dbReference>
<dbReference type="GO" id="GO:0015627">
    <property type="term" value="C:type II protein secretion system complex"/>
    <property type="evidence" value="ECO:0007669"/>
    <property type="project" value="InterPro"/>
</dbReference>
<dbReference type="PROSITE" id="PS00409">
    <property type="entry name" value="PROKAR_NTER_METHYL"/>
    <property type="match status" value="1"/>
</dbReference>
<dbReference type="InterPro" id="IPR045584">
    <property type="entry name" value="Pilin-like"/>
</dbReference>
<evidence type="ECO:0000256" key="6">
    <source>
        <dbReference type="ARBA" id="ARBA00022692"/>
    </source>
</evidence>
<dbReference type="RefSeq" id="WP_007186237.1">
    <property type="nucleotide sequence ID" value="NZ_AKGD01000002.1"/>
</dbReference>
<name>I8I1S0_9GAMM</name>
<accession>I8I1S0</accession>
<evidence type="ECO:0000256" key="3">
    <source>
        <dbReference type="ARBA" id="ARBA00022475"/>
    </source>
</evidence>
<evidence type="ECO:0000256" key="4">
    <source>
        <dbReference type="ARBA" id="ARBA00022481"/>
    </source>
</evidence>
<evidence type="ECO:0000256" key="11">
    <source>
        <dbReference type="SAM" id="Phobius"/>
    </source>
</evidence>
<dbReference type="NCBIfam" id="TIGR02532">
    <property type="entry name" value="IV_pilin_GFxxxE"/>
    <property type="match status" value="1"/>
</dbReference>
<evidence type="ECO:0000313" key="14">
    <source>
        <dbReference type="Proteomes" id="UP000003704"/>
    </source>
</evidence>
<comment type="subcellular location">
    <subcellularLocation>
        <location evidence="1">Cell inner membrane</location>
        <topology evidence="1">Single-pass membrane protein</topology>
    </subcellularLocation>
</comment>
<dbReference type="OrthoDB" id="2313614at2"/>
<sequence>MPFIPRHSGFTLLELLVTVSIAAILMAIAVPQFQTQGLGASRAQGGRLLMAALNQARSEAIARNTTISVCRRNYFTTGSTPSCAIASGRWSQGWIIYRDTNGSVDASEPASADDIIGVFDPVGRVTADGSGDAFTIKLSATADTPVVQFGSNGRTAQSLNFTLCDKSGRLKDSRRVEIALSGYVSLRAIGTADTTGACA</sequence>
<dbReference type="Pfam" id="PF12019">
    <property type="entry name" value="GspH"/>
    <property type="match status" value="1"/>
</dbReference>
<dbReference type="Proteomes" id="UP000003704">
    <property type="component" value="Unassembled WGS sequence"/>
</dbReference>
<keyword evidence="8 11" id="KW-0472">Membrane</keyword>
<dbReference type="GO" id="GO:0015628">
    <property type="term" value="P:protein secretion by the type II secretion system"/>
    <property type="evidence" value="ECO:0007669"/>
    <property type="project" value="InterPro"/>
</dbReference>
<keyword evidence="5" id="KW-0997">Cell inner membrane</keyword>
<dbReference type="GO" id="GO:0005886">
    <property type="term" value="C:plasma membrane"/>
    <property type="evidence" value="ECO:0007669"/>
    <property type="project" value="UniProtKB-SubCell"/>
</dbReference>
<dbReference type="Gene3D" id="3.55.40.10">
    <property type="entry name" value="minor pseudopilin epsh domain"/>
    <property type="match status" value="1"/>
</dbReference>
<comment type="caution">
    <text evidence="13">The sequence shown here is derived from an EMBL/GenBank/DDBJ whole genome shotgun (WGS) entry which is preliminary data.</text>
</comment>
<dbReference type="STRING" id="1172194.WQQ_32980"/>
<evidence type="ECO:0000259" key="12">
    <source>
        <dbReference type="Pfam" id="PF12019"/>
    </source>
</evidence>
<evidence type="ECO:0000256" key="1">
    <source>
        <dbReference type="ARBA" id="ARBA00004377"/>
    </source>
</evidence>
<organism evidence="13 14">
    <name type="scientific">Hydrocarboniphaga effusa AP103</name>
    <dbReference type="NCBI Taxonomy" id="1172194"/>
    <lineage>
        <taxon>Bacteria</taxon>
        <taxon>Pseudomonadati</taxon>
        <taxon>Pseudomonadota</taxon>
        <taxon>Gammaproteobacteria</taxon>
        <taxon>Nevskiales</taxon>
        <taxon>Nevskiaceae</taxon>
        <taxon>Hydrocarboniphaga</taxon>
    </lineage>
</organism>
<reference evidence="13 14" key="1">
    <citation type="journal article" date="2012" name="J. Bacteriol.">
        <title>Genome Sequence of n-Alkane-Degrading Hydrocarboniphaga effusa Strain AP103T (ATCC BAA-332T).</title>
        <authorList>
            <person name="Chang H.K."/>
            <person name="Zylstra G.J."/>
            <person name="Chae J.C."/>
        </authorList>
    </citation>
    <scope>NUCLEOTIDE SEQUENCE [LARGE SCALE GENOMIC DNA]</scope>
    <source>
        <strain evidence="13 14">AP103</strain>
    </source>
</reference>